<sequence>MSTTTTRGVVGAMMLAALVTMTGCAGDSPTAPSTSPVLPNDSGSLGVTPKHTFAEVPIADAEVFAIEFIKLYGSFSPANPDPGRTWMSTWRSLAMSEVSERAETEFDRMWGWTWDQQAQAQDVLPTGPAQIGASFGTVTVRVPARRYVLGLLAQRVADGHWENLHFEVVVGPRRLGDANSDLAVYRAEMRGA</sequence>
<evidence type="ECO:0000313" key="5">
    <source>
        <dbReference type="Proteomes" id="UP001231166"/>
    </source>
</evidence>
<gene>
    <name evidence="2" type="ORF">O4328_29065</name>
    <name evidence="3" type="ORF">Q5707_38775</name>
</gene>
<protein>
    <recommendedName>
        <fullName evidence="6">Lipoprotein</fullName>
    </recommendedName>
</protein>
<accession>A0AAX3YQE2</accession>
<evidence type="ECO:0000256" key="1">
    <source>
        <dbReference type="SAM" id="SignalP"/>
    </source>
</evidence>
<name>A0AAX3YQE2_RHOOP</name>
<reference evidence="3" key="2">
    <citation type="submission" date="2023-07" db="EMBL/GenBank/DDBJ databases">
        <title>Genomic analysis of Rhodococcus opacus VOC-14 with glycol ethers degradation activity.</title>
        <authorList>
            <person name="Narkevich D.A."/>
            <person name="Hlushen A.M."/>
            <person name="Akhremchuk A.E."/>
            <person name="Sikolenko M.A."/>
            <person name="Valentovich L.N."/>
        </authorList>
    </citation>
    <scope>NUCLEOTIDE SEQUENCE</scope>
    <source>
        <strain evidence="3">VOC-14</strain>
        <plasmid evidence="3">pRho-VOC14-C342</plasmid>
    </source>
</reference>
<dbReference type="AlphaFoldDB" id="A0AAX3YQE2"/>
<proteinExistence type="predicted"/>
<keyword evidence="1" id="KW-0732">Signal</keyword>
<keyword evidence="4" id="KW-1185">Reference proteome</keyword>
<dbReference type="RefSeq" id="WP_269592041.1">
    <property type="nucleotide sequence ID" value="NZ_CP130954.1"/>
</dbReference>
<evidence type="ECO:0000313" key="3">
    <source>
        <dbReference type="EMBL" id="WLF51311.1"/>
    </source>
</evidence>
<dbReference type="EMBL" id="JAPWIS010000017">
    <property type="protein sequence ID" value="MCZ4587693.1"/>
    <property type="molecule type" value="Genomic_DNA"/>
</dbReference>
<keyword evidence="3" id="KW-0614">Plasmid</keyword>
<dbReference type="PROSITE" id="PS51257">
    <property type="entry name" value="PROKAR_LIPOPROTEIN"/>
    <property type="match status" value="1"/>
</dbReference>
<organism evidence="3 5">
    <name type="scientific">Rhodococcus opacus</name>
    <name type="common">Nocardia opaca</name>
    <dbReference type="NCBI Taxonomy" id="37919"/>
    <lineage>
        <taxon>Bacteria</taxon>
        <taxon>Bacillati</taxon>
        <taxon>Actinomycetota</taxon>
        <taxon>Actinomycetes</taxon>
        <taxon>Mycobacteriales</taxon>
        <taxon>Nocardiaceae</taxon>
        <taxon>Rhodococcus</taxon>
    </lineage>
</organism>
<evidence type="ECO:0008006" key="6">
    <source>
        <dbReference type="Google" id="ProtNLM"/>
    </source>
</evidence>
<evidence type="ECO:0000313" key="2">
    <source>
        <dbReference type="EMBL" id="MCZ4587693.1"/>
    </source>
</evidence>
<reference evidence="2" key="1">
    <citation type="submission" date="2022-12" db="EMBL/GenBank/DDBJ databases">
        <authorList>
            <person name="Krivoruchko A.V."/>
            <person name="Elkin A."/>
        </authorList>
    </citation>
    <scope>NUCLEOTIDE SEQUENCE</scope>
    <source>
        <strain evidence="2">IEGM 249</strain>
    </source>
</reference>
<dbReference type="EMBL" id="CP130954">
    <property type="protein sequence ID" value="WLF51311.1"/>
    <property type="molecule type" value="Genomic_DNA"/>
</dbReference>
<evidence type="ECO:0000313" key="4">
    <source>
        <dbReference type="Proteomes" id="UP001066327"/>
    </source>
</evidence>
<geneLocation type="plasmid" evidence="3 5">
    <name>pRho-VOC14-C342</name>
</geneLocation>
<feature type="signal peptide" evidence="1">
    <location>
        <begin position="1"/>
        <end position="25"/>
    </location>
</feature>
<dbReference type="Proteomes" id="UP001231166">
    <property type="component" value="Plasmid pRho-VOC14-C342"/>
</dbReference>
<feature type="chain" id="PRO_5043960104" description="Lipoprotein" evidence="1">
    <location>
        <begin position="26"/>
        <end position="192"/>
    </location>
</feature>
<dbReference type="Proteomes" id="UP001066327">
    <property type="component" value="Unassembled WGS sequence"/>
</dbReference>